<dbReference type="Proteomes" id="UP000002350">
    <property type="component" value="Chromosome"/>
</dbReference>
<protein>
    <submittedName>
        <fullName evidence="2">Uncharacterized protein</fullName>
    </submittedName>
</protein>
<keyword evidence="1" id="KW-0812">Transmembrane</keyword>
<keyword evidence="1" id="KW-0472">Membrane</keyword>
<feature type="transmembrane region" description="Helical" evidence="1">
    <location>
        <begin position="12"/>
        <end position="39"/>
    </location>
</feature>
<name>D4ZHH0_SHEVD</name>
<dbReference type="AlphaFoldDB" id="D4ZHH0"/>
<proteinExistence type="predicted"/>
<evidence type="ECO:0000313" key="3">
    <source>
        <dbReference type="Proteomes" id="UP000002350"/>
    </source>
</evidence>
<gene>
    <name evidence="2" type="ordered locus">SVI_1148</name>
</gene>
<keyword evidence="3" id="KW-1185">Reference proteome</keyword>
<dbReference type="KEGG" id="svo:SVI_1148"/>
<reference evidence="3" key="1">
    <citation type="journal article" date="2010" name="Mol. Biosyst.">
        <title>Complete genome sequence and comparative analysis of Shewanella violacea, a psychrophilic and piezophilic bacterium from deep sea floor sediments.</title>
        <authorList>
            <person name="Aono E."/>
            <person name="Baba T."/>
            <person name="Ara T."/>
            <person name="Nishi T."/>
            <person name="Nakamichi T."/>
            <person name="Inamoto E."/>
            <person name="Toyonaga H."/>
            <person name="Hasegawa M."/>
            <person name="Takai Y."/>
            <person name="Okumura Y."/>
            <person name="Baba M."/>
            <person name="Tomita M."/>
            <person name="Kato C."/>
            <person name="Oshima T."/>
            <person name="Nakasone K."/>
            <person name="Mori H."/>
        </authorList>
    </citation>
    <scope>NUCLEOTIDE SEQUENCE [LARGE SCALE GENOMIC DNA]</scope>
    <source>
        <strain evidence="3">JCM 10179 / CIP 106290 / LMG 19151 / DSS12</strain>
    </source>
</reference>
<accession>D4ZHH0</accession>
<evidence type="ECO:0000256" key="1">
    <source>
        <dbReference type="SAM" id="Phobius"/>
    </source>
</evidence>
<organism evidence="2 3">
    <name type="scientific">Shewanella violacea (strain JCM 10179 / CIP 106290 / LMG 19151 / DSS12)</name>
    <dbReference type="NCBI Taxonomy" id="637905"/>
    <lineage>
        <taxon>Bacteria</taxon>
        <taxon>Pseudomonadati</taxon>
        <taxon>Pseudomonadota</taxon>
        <taxon>Gammaproteobacteria</taxon>
        <taxon>Alteromonadales</taxon>
        <taxon>Shewanellaceae</taxon>
        <taxon>Shewanella</taxon>
    </lineage>
</organism>
<evidence type="ECO:0000313" key="2">
    <source>
        <dbReference type="EMBL" id="BAJ01119.1"/>
    </source>
</evidence>
<keyword evidence="1" id="KW-1133">Transmembrane helix</keyword>
<dbReference type="STRING" id="637905.SVI_1148"/>
<dbReference type="HOGENOM" id="CLU_3205232_0_0_6"/>
<sequence length="45" mass="5518">MNRALTSIIHQIVTFIFVALYPLMYMGFIFIFFLNFWFFMKTDLD</sequence>
<dbReference type="EMBL" id="AP011177">
    <property type="protein sequence ID" value="BAJ01119.1"/>
    <property type="molecule type" value="Genomic_DNA"/>
</dbReference>